<evidence type="ECO:0000256" key="5">
    <source>
        <dbReference type="ARBA" id="ARBA00022859"/>
    </source>
</evidence>
<evidence type="ECO:0000313" key="11">
    <source>
        <dbReference type="Ensembl" id="ENSLACP00000006406.1"/>
    </source>
</evidence>
<dbReference type="InterPro" id="IPR027370">
    <property type="entry name" value="Znf-RING_euk"/>
</dbReference>
<dbReference type="InterPro" id="IPR043136">
    <property type="entry name" value="B30.2/SPRY_sf"/>
</dbReference>
<evidence type="ECO:0000256" key="4">
    <source>
        <dbReference type="ARBA" id="ARBA00022833"/>
    </source>
</evidence>
<reference evidence="11" key="3">
    <citation type="submission" date="2025-09" db="UniProtKB">
        <authorList>
            <consortium name="Ensembl"/>
        </authorList>
    </citation>
    <scope>IDENTIFICATION</scope>
</reference>
<protein>
    <submittedName>
        <fullName evidence="11">Tripartite motif containing 25</fullName>
    </submittedName>
</protein>
<evidence type="ECO:0000256" key="7">
    <source>
        <dbReference type="SAM" id="Coils"/>
    </source>
</evidence>
<dbReference type="InParanoid" id="H3A9T5"/>
<dbReference type="PANTHER" id="PTHR25465">
    <property type="entry name" value="B-BOX DOMAIN CONTAINING"/>
    <property type="match status" value="1"/>
</dbReference>
<dbReference type="SMART" id="SM00336">
    <property type="entry name" value="BBOX"/>
    <property type="match status" value="2"/>
</dbReference>
<dbReference type="Pfam" id="PF13765">
    <property type="entry name" value="PRY"/>
    <property type="match status" value="1"/>
</dbReference>
<dbReference type="InterPro" id="IPR006574">
    <property type="entry name" value="PRY"/>
</dbReference>
<dbReference type="GeneTree" id="ENSGT00940000160741"/>
<dbReference type="FunCoup" id="H3A9T5">
    <property type="interactions" value="1732"/>
</dbReference>
<dbReference type="EMBL" id="AFYH01106524">
    <property type="status" value="NOT_ANNOTATED_CDS"/>
    <property type="molecule type" value="Genomic_DNA"/>
</dbReference>
<dbReference type="SMART" id="SM00184">
    <property type="entry name" value="RING"/>
    <property type="match status" value="1"/>
</dbReference>
<dbReference type="SMART" id="SM00589">
    <property type="entry name" value="PRY"/>
    <property type="match status" value="1"/>
</dbReference>
<feature type="domain" description="B30.2/SPRY" evidence="10">
    <location>
        <begin position="466"/>
        <end position="657"/>
    </location>
</feature>
<dbReference type="InterPro" id="IPR058030">
    <property type="entry name" value="TRIM8/14/16/25/29/45/65_CC"/>
</dbReference>
<dbReference type="GO" id="GO:0045087">
    <property type="term" value="P:innate immune response"/>
    <property type="evidence" value="ECO:0007669"/>
    <property type="project" value="UniProtKB-KW"/>
</dbReference>
<dbReference type="CDD" id="cd19840">
    <property type="entry name" value="Bbox1_TRIM29"/>
    <property type="match status" value="1"/>
</dbReference>
<dbReference type="Gene3D" id="4.10.830.40">
    <property type="match status" value="1"/>
</dbReference>
<gene>
    <name evidence="11" type="primary">TRIM25</name>
</gene>
<dbReference type="InterPro" id="IPR017907">
    <property type="entry name" value="Znf_RING_CS"/>
</dbReference>
<dbReference type="EMBL" id="AFYH01106522">
    <property type="status" value="NOT_ANNOTATED_CDS"/>
    <property type="molecule type" value="Genomic_DNA"/>
</dbReference>
<dbReference type="Gene3D" id="3.30.40.10">
    <property type="entry name" value="Zinc/RING finger domain, C3HC4 (zinc finger)"/>
    <property type="match status" value="1"/>
</dbReference>
<dbReference type="Proteomes" id="UP000008672">
    <property type="component" value="Unassembled WGS sequence"/>
</dbReference>
<dbReference type="SUPFAM" id="SSF49899">
    <property type="entry name" value="Concanavalin A-like lectins/glucanases"/>
    <property type="match status" value="1"/>
</dbReference>
<reference evidence="12" key="1">
    <citation type="submission" date="2011-08" db="EMBL/GenBank/DDBJ databases">
        <title>The draft genome of Latimeria chalumnae.</title>
        <authorList>
            <person name="Di Palma F."/>
            <person name="Alfoldi J."/>
            <person name="Johnson J."/>
            <person name="Berlin A."/>
            <person name="Gnerre S."/>
            <person name="Jaffe D."/>
            <person name="MacCallum I."/>
            <person name="Young S."/>
            <person name="Walker B.J."/>
            <person name="Lander E."/>
            <person name="Lindblad-Toh K."/>
        </authorList>
    </citation>
    <scope>NUCLEOTIDE SEQUENCE [LARGE SCALE GENOMIC DNA]</scope>
    <source>
        <strain evidence="12">Wild caught</strain>
    </source>
</reference>
<evidence type="ECO:0000256" key="3">
    <source>
        <dbReference type="ARBA" id="ARBA00022771"/>
    </source>
</evidence>
<dbReference type="EMBL" id="AFYH01106525">
    <property type="status" value="NOT_ANNOTATED_CDS"/>
    <property type="molecule type" value="Genomic_DNA"/>
</dbReference>
<feature type="compositionally biased region" description="Polar residues" evidence="8">
    <location>
        <begin position="398"/>
        <end position="409"/>
    </location>
</feature>
<evidence type="ECO:0000259" key="9">
    <source>
        <dbReference type="PROSITE" id="PS50089"/>
    </source>
</evidence>
<proteinExistence type="predicted"/>
<feature type="domain" description="RING-type" evidence="9">
    <location>
        <begin position="17"/>
        <end position="61"/>
    </location>
</feature>
<keyword evidence="4" id="KW-0862">Zinc</keyword>
<dbReference type="SUPFAM" id="SSF57850">
    <property type="entry name" value="RING/U-box"/>
    <property type="match status" value="1"/>
</dbReference>
<dbReference type="HOGENOM" id="CLU_013137_0_2_1"/>
<dbReference type="STRING" id="7897.ENSLACP00000006406"/>
<dbReference type="InterPro" id="IPR003879">
    <property type="entry name" value="Butyrophylin_SPRY"/>
</dbReference>
<dbReference type="EMBL" id="AFYH01106523">
    <property type="status" value="NOT_ANNOTATED_CDS"/>
    <property type="molecule type" value="Genomic_DNA"/>
</dbReference>
<dbReference type="InterPro" id="IPR003877">
    <property type="entry name" value="SPRY_dom"/>
</dbReference>
<keyword evidence="1" id="KW-0399">Innate immunity</keyword>
<evidence type="ECO:0000256" key="6">
    <source>
        <dbReference type="PROSITE-ProRule" id="PRU00175"/>
    </source>
</evidence>
<keyword evidence="12" id="KW-1185">Reference proteome</keyword>
<dbReference type="PRINTS" id="PR01407">
    <property type="entry name" value="BUTYPHLNCDUF"/>
</dbReference>
<dbReference type="CDD" id="cd16597">
    <property type="entry name" value="RING-HC_TRIM25_C-IV"/>
    <property type="match status" value="1"/>
</dbReference>
<keyword evidence="7" id="KW-0175">Coiled coil</keyword>
<evidence type="ECO:0000259" key="10">
    <source>
        <dbReference type="PROSITE" id="PS50188"/>
    </source>
</evidence>
<keyword evidence="2" id="KW-0479">Metal-binding</keyword>
<accession>H3A9T5</accession>
<dbReference type="Pfam" id="PF00622">
    <property type="entry name" value="SPRY"/>
    <property type="match status" value="1"/>
</dbReference>
<dbReference type="Ensembl" id="ENSLACT00000006459.1">
    <property type="protein sequence ID" value="ENSLACP00000006406.1"/>
    <property type="gene ID" value="ENSLACG00000005683.2"/>
</dbReference>
<sequence length="657" mass="74314">MAAEPSTLKALEEELTCSICLSTFENPVTTPCGHNFCLDCLEMTWMTGRSLFGGYSCPQCRRSFMSKPALQKNTVLCTVVAEFSKSKALEELGSEEDLQPGDVPCDTCSRLKAAKTCLTCMASFCSTHLKPHLENAVYKDHQLELPVGNLERRKCLEHNKLLEFYCKSHGKCICCVCLVSHTKSCQICTISEGRDEKELKLKRKLTALYDQIQRASQVVDETKNQQELVTNLTAKKMTLLEAEFTDIRDTIEQEEADAIKIIQQEEKKANDKVQRTLSALLKKSAEMKALKDQIESLLVHTDEITFLQNAASVPDSEKKEQFHTPKVDIESKIMQGVFKNVFSLKELIKSHTKQPLEKRLQNTSSGSNTTKNMELTSYLGQITVGNLKFYLPTLSQPTLQREPTSNNKPDQILAKKKNKKRESSQKQGKKKKKKNIQQEINPLKSADKCNPLPPSPIEAFKINGPNLPSNASIKSRHELLQYSSKITLDITTAHKRVLVSEKFTKISVCEAPQSYPSTPGRFTKCTQVLCIQGFSRGRHYWEVNLSNNNFCSVGICYKSLGRKGSECRLGRNKMSWCIEWFNVKLSAWHDDKEIILYNPSMRKVGVFLSCEEGSLEFYAVTDQAIPLYKFDIQFTEPIHPAFWVFSNGTTLSLCQLD</sequence>
<evidence type="ECO:0000256" key="2">
    <source>
        <dbReference type="ARBA" id="ARBA00022723"/>
    </source>
</evidence>
<dbReference type="PROSITE" id="PS50188">
    <property type="entry name" value="B302_SPRY"/>
    <property type="match status" value="1"/>
</dbReference>
<organism evidence="11 12">
    <name type="scientific">Latimeria chalumnae</name>
    <name type="common">Coelacanth</name>
    <dbReference type="NCBI Taxonomy" id="7897"/>
    <lineage>
        <taxon>Eukaryota</taxon>
        <taxon>Metazoa</taxon>
        <taxon>Chordata</taxon>
        <taxon>Craniata</taxon>
        <taxon>Vertebrata</taxon>
        <taxon>Euteleostomi</taxon>
        <taxon>Coelacanthiformes</taxon>
        <taxon>Coelacanthidae</taxon>
        <taxon>Latimeria</taxon>
    </lineage>
</organism>
<dbReference type="GO" id="GO:0008270">
    <property type="term" value="F:zinc ion binding"/>
    <property type="evidence" value="ECO:0007669"/>
    <property type="project" value="UniProtKB-KW"/>
</dbReference>
<evidence type="ECO:0000256" key="8">
    <source>
        <dbReference type="SAM" id="MobiDB-lite"/>
    </source>
</evidence>
<feature type="coiled-coil region" evidence="7">
    <location>
        <begin position="205"/>
        <end position="257"/>
    </location>
</feature>
<reference evidence="11" key="2">
    <citation type="submission" date="2025-08" db="UniProtKB">
        <authorList>
            <consortium name="Ensembl"/>
        </authorList>
    </citation>
    <scope>IDENTIFICATION</scope>
</reference>
<dbReference type="InterPro" id="IPR001870">
    <property type="entry name" value="B30.2/SPRY"/>
</dbReference>
<dbReference type="Pfam" id="PF25600">
    <property type="entry name" value="TRIM_CC"/>
    <property type="match status" value="1"/>
</dbReference>
<dbReference type="Pfam" id="PF13445">
    <property type="entry name" value="zf-RING_UBOX"/>
    <property type="match status" value="1"/>
</dbReference>
<dbReference type="InterPro" id="IPR051051">
    <property type="entry name" value="E3_ubiq-ligase_TRIM/RNF"/>
</dbReference>
<dbReference type="Bgee" id="ENSLACG00000005683">
    <property type="expression patterns" value="Expressed in muscle tissue and 6 other cell types or tissues"/>
</dbReference>
<feature type="region of interest" description="Disordered" evidence="8">
    <location>
        <begin position="398"/>
        <end position="457"/>
    </location>
</feature>
<dbReference type="CDD" id="cd19776">
    <property type="entry name" value="Bbox2_TRIM25_C-IV"/>
    <property type="match status" value="1"/>
</dbReference>
<evidence type="ECO:0000256" key="1">
    <source>
        <dbReference type="ARBA" id="ARBA00022588"/>
    </source>
</evidence>
<dbReference type="Gene3D" id="3.30.160.60">
    <property type="entry name" value="Classic Zinc Finger"/>
    <property type="match status" value="1"/>
</dbReference>
<evidence type="ECO:0000313" key="12">
    <source>
        <dbReference type="Proteomes" id="UP000008672"/>
    </source>
</evidence>
<dbReference type="AlphaFoldDB" id="H3A9T5"/>
<keyword evidence="3 6" id="KW-0863">Zinc-finger</keyword>
<dbReference type="PROSITE" id="PS50089">
    <property type="entry name" value="ZF_RING_2"/>
    <property type="match status" value="1"/>
</dbReference>
<keyword evidence="5" id="KW-0391">Immunity</keyword>
<dbReference type="eggNOG" id="KOG2177">
    <property type="taxonomic scope" value="Eukaryota"/>
</dbReference>
<dbReference type="InterPro" id="IPR000315">
    <property type="entry name" value="Znf_B-box"/>
</dbReference>
<dbReference type="InterPro" id="IPR001841">
    <property type="entry name" value="Znf_RING"/>
</dbReference>
<dbReference type="InterPro" id="IPR013083">
    <property type="entry name" value="Znf_RING/FYVE/PHD"/>
</dbReference>
<dbReference type="PANTHER" id="PTHR25465:SF77">
    <property type="entry name" value="E3 UBIQUITIN_ISG15 LIGASE TRIM25"/>
    <property type="match status" value="1"/>
</dbReference>
<dbReference type="InterPro" id="IPR013320">
    <property type="entry name" value="ConA-like_dom_sf"/>
</dbReference>
<dbReference type="GO" id="GO:0005737">
    <property type="term" value="C:cytoplasm"/>
    <property type="evidence" value="ECO:0007669"/>
    <property type="project" value="UniProtKB-ARBA"/>
</dbReference>
<dbReference type="SUPFAM" id="SSF57845">
    <property type="entry name" value="B-box zinc-binding domain"/>
    <property type="match status" value="1"/>
</dbReference>
<dbReference type="PROSITE" id="PS00518">
    <property type="entry name" value="ZF_RING_1"/>
    <property type="match status" value="1"/>
</dbReference>
<name>H3A9T5_LATCH</name>
<dbReference type="Gene3D" id="2.60.120.920">
    <property type="match status" value="1"/>
</dbReference>
<dbReference type="SMART" id="SM00449">
    <property type="entry name" value="SPRY"/>
    <property type="match status" value="1"/>
</dbReference>